<gene>
    <name evidence="7" type="ORF">C1SCF055_LOCUS9056</name>
</gene>
<evidence type="ECO:0000256" key="6">
    <source>
        <dbReference type="SAM" id="Phobius"/>
    </source>
</evidence>
<evidence type="ECO:0000256" key="4">
    <source>
        <dbReference type="ARBA" id="ARBA00023136"/>
    </source>
</evidence>
<keyword evidence="4 6" id="KW-0472">Membrane</keyword>
<evidence type="ECO:0000313" key="8">
    <source>
        <dbReference type="EMBL" id="CAL4768559.1"/>
    </source>
</evidence>
<dbReference type="EMBL" id="CAMXCT010000620">
    <property type="protein sequence ID" value="CAI3981247.1"/>
    <property type="molecule type" value="Genomic_DNA"/>
</dbReference>
<evidence type="ECO:0000313" key="7">
    <source>
        <dbReference type="EMBL" id="CAI3981247.1"/>
    </source>
</evidence>
<protein>
    <submittedName>
        <fullName evidence="8">Uncharacterized membrane protein STKORF319</fullName>
    </submittedName>
</protein>
<keyword evidence="9" id="KW-1185">Reference proteome</keyword>
<evidence type="ECO:0000256" key="1">
    <source>
        <dbReference type="ARBA" id="ARBA00004141"/>
    </source>
</evidence>
<comment type="subcellular location">
    <subcellularLocation>
        <location evidence="1">Membrane</location>
        <topology evidence="1">Multi-pass membrane protein</topology>
    </subcellularLocation>
</comment>
<feature type="region of interest" description="Disordered" evidence="5">
    <location>
        <begin position="218"/>
        <end position="299"/>
    </location>
</feature>
<feature type="compositionally biased region" description="Basic and acidic residues" evidence="5">
    <location>
        <begin position="272"/>
        <end position="288"/>
    </location>
</feature>
<sequence length="894" mass="101082">MECMAQEEHDISAQDALSEAFRALNHRDTARGFSPFQHVLGRAPDEAGRFFTPLNHDALEPILDSERQDMAQNHHRRLVAEKSFLEWQAKERLSRAASSKHHRILDFSAGDMVYIWRKQLTGVDAQQNKIGQGRFVGPARILATEQKRDSQGHLIPGSSVWLVRGRRLLKCCPEQLRHASEREKILTELHDQHQVPQWDFPKVAQELGGNEYEDITEAPTLGEWKRARDPASEWQPTIRLNRKSCAPTPEVPARGSDDLVSAPGDPLPQDHGPGEHRARSRSRGREPSEPMSHGFAKAPHWSGKVDETFFVDSNPQQEFRNSVFSVEIDMPQTRSSSERAFKDLQAYFTTAMRKRAVEISERRLTPAEKQQFDQAKAIEVNNFISARAFEALAPEHKFSRADVINMRWILTWKMKPDGSKKAKARAVLQGYMDPEYEHRATHSPTTTRLSRQLQLQISASKGFRTKKGDVTGAFLQSREYPEELLCVPCDEICQAMGLAPGSVTKVKKACYGLVDVCWNEAGVNSFDKASEFFVVCFLCGHDAEAPIDQCFCEAKAGHGGTLMDTGASHDRRLLPDRQLDLGQPGMLGLRHEWAILFQCVFFLLLLDFFVLRKVRSNLRNHVALTIFWICIGMLYNVHIWYLYGPDQAIYWFSGFTLEWMLSMDNLVVFSLIMTTYRVPACLTRKALFVGIVGCVVMRLGFFLALENILKHEKILQVCMGIVLMASGGHAMFEDDNEGDVVDTYVVRATKACLGSRLEQRYDTETCRLFVYQDGKYRATLLVFVILLLEITDLMFALDSVSAKIAAVPNQFIAYSSTVMAVFSLRAAFFIVHDLVQQIEVLKYGVAFIVAYIGVQLILSTFRYVPEWSTCAVSGLVILTCLMARCCVPSKARSN</sequence>
<proteinExistence type="predicted"/>
<dbReference type="InterPro" id="IPR005496">
    <property type="entry name" value="Integral_membrane_TerC"/>
</dbReference>
<reference evidence="7" key="1">
    <citation type="submission" date="2022-10" db="EMBL/GenBank/DDBJ databases">
        <authorList>
            <person name="Chen Y."/>
            <person name="Dougan E. K."/>
            <person name="Chan C."/>
            <person name="Rhodes N."/>
            <person name="Thang M."/>
        </authorList>
    </citation>
    <scope>NUCLEOTIDE SEQUENCE</scope>
</reference>
<feature type="transmembrane region" description="Helical" evidence="6">
    <location>
        <begin position="778"/>
        <end position="797"/>
    </location>
</feature>
<organism evidence="7">
    <name type="scientific">Cladocopium goreaui</name>
    <dbReference type="NCBI Taxonomy" id="2562237"/>
    <lineage>
        <taxon>Eukaryota</taxon>
        <taxon>Sar</taxon>
        <taxon>Alveolata</taxon>
        <taxon>Dinophyceae</taxon>
        <taxon>Suessiales</taxon>
        <taxon>Symbiodiniaceae</taxon>
        <taxon>Cladocopium</taxon>
    </lineage>
</organism>
<dbReference type="PANTHER" id="PTHR30238:SF0">
    <property type="entry name" value="THYLAKOID MEMBRANE PROTEIN TERC, CHLOROPLASTIC"/>
    <property type="match status" value="1"/>
</dbReference>
<dbReference type="OrthoDB" id="417520at2759"/>
<keyword evidence="2 6" id="KW-0812">Transmembrane</keyword>
<feature type="transmembrane region" description="Helical" evidence="6">
    <location>
        <begin position="622"/>
        <end position="643"/>
    </location>
</feature>
<dbReference type="AlphaFoldDB" id="A0A9P1FP48"/>
<comment type="caution">
    <text evidence="7">The sequence shown here is derived from an EMBL/GenBank/DDBJ whole genome shotgun (WGS) entry which is preliminary data.</text>
</comment>
<evidence type="ECO:0000256" key="5">
    <source>
        <dbReference type="SAM" id="MobiDB-lite"/>
    </source>
</evidence>
<accession>A0A9P1FP48</accession>
<feature type="transmembrane region" description="Helical" evidence="6">
    <location>
        <begin position="686"/>
        <end position="708"/>
    </location>
</feature>
<reference evidence="8 9" key="2">
    <citation type="submission" date="2024-05" db="EMBL/GenBank/DDBJ databases">
        <authorList>
            <person name="Chen Y."/>
            <person name="Shah S."/>
            <person name="Dougan E. K."/>
            <person name="Thang M."/>
            <person name="Chan C."/>
        </authorList>
    </citation>
    <scope>NUCLEOTIDE SEQUENCE [LARGE SCALE GENOMIC DNA]</scope>
</reference>
<evidence type="ECO:0000256" key="2">
    <source>
        <dbReference type="ARBA" id="ARBA00022692"/>
    </source>
</evidence>
<feature type="transmembrane region" description="Helical" evidence="6">
    <location>
        <begin position="843"/>
        <end position="861"/>
    </location>
</feature>
<dbReference type="Proteomes" id="UP001152797">
    <property type="component" value="Unassembled WGS sequence"/>
</dbReference>
<feature type="transmembrane region" description="Helical" evidence="6">
    <location>
        <begin position="812"/>
        <end position="831"/>
    </location>
</feature>
<dbReference type="PANTHER" id="PTHR30238">
    <property type="entry name" value="MEMBRANE BOUND PREDICTED REDOX MODULATOR"/>
    <property type="match status" value="1"/>
</dbReference>
<dbReference type="EMBL" id="CAMXCT020000620">
    <property type="protein sequence ID" value="CAL1134622.1"/>
    <property type="molecule type" value="Genomic_DNA"/>
</dbReference>
<dbReference type="EMBL" id="CAMXCT030000620">
    <property type="protein sequence ID" value="CAL4768559.1"/>
    <property type="molecule type" value="Genomic_DNA"/>
</dbReference>
<evidence type="ECO:0000313" key="9">
    <source>
        <dbReference type="Proteomes" id="UP001152797"/>
    </source>
</evidence>
<keyword evidence="3 6" id="KW-1133">Transmembrane helix</keyword>
<evidence type="ECO:0000256" key="3">
    <source>
        <dbReference type="ARBA" id="ARBA00022989"/>
    </source>
</evidence>
<feature type="transmembrane region" description="Helical" evidence="6">
    <location>
        <begin position="593"/>
        <end position="610"/>
    </location>
</feature>
<name>A0A9P1FP48_9DINO</name>
<dbReference type="Pfam" id="PF03741">
    <property type="entry name" value="TerC"/>
    <property type="match status" value="1"/>
</dbReference>
<dbReference type="GO" id="GO:0016020">
    <property type="term" value="C:membrane"/>
    <property type="evidence" value="ECO:0007669"/>
    <property type="project" value="UniProtKB-SubCell"/>
</dbReference>